<feature type="chain" id="PRO_5042904746" description="FAS1 domain-containing protein" evidence="10">
    <location>
        <begin position="29"/>
        <end position="420"/>
    </location>
</feature>
<dbReference type="PROSITE" id="PS50213">
    <property type="entry name" value="FAS1"/>
    <property type="match status" value="1"/>
</dbReference>
<evidence type="ECO:0000256" key="1">
    <source>
        <dbReference type="ARBA" id="ARBA00004609"/>
    </source>
</evidence>
<accession>A0AAN7JQ93</accession>
<dbReference type="FunFam" id="2.30.180.10:FF:000008">
    <property type="entry name" value="Fasciclin-like arabinogalactan protein 10"/>
    <property type="match status" value="1"/>
</dbReference>
<dbReference type="GO" id="GO:0048364">
    <property type="term" value="P:root development"/>
    <property type="evidence" value="ECO:0007669"/>
    <property type="project" value="TreeGrafter"/>
</dbReference>
<evidence type="ECO:0000256" key="4">
    <source>
        <dbReference type="ARBA" id="ARBA00022622"/>
    </source>
</evidence>
<sequence length="420" mass="44375">MELHRWYGRSDVRLSLLLLFSAFVVAQARSHNVTRLLARHPSFSTFNHYLSLTLLAADINARTPTTVLAVDNAVMSGLLSSSHPDLGTLKDILSYQVLLDYFGGRKLRQIAGGSALSTTLLQASGSLEGSTGLVNITVLKNGKVAFGPEDNDGVLDVYFLQALEEVPYKISVIQISKFLPSAAIAAAASAPASAPDPARISLTALMHAHGCKEFADTLSANSDASNTYKDNVEGGLTVFCPSDDTFKAFQPKYKNLSAADRVSFLEFYAVPIYMSMDVLRSSNGPMNTLATDGAKKFDLTVQNDGQDVTLKTNATTVRISTTAAFDHQPLAIYSTDGVLLPGELFKSSTASPSPAHHKAVHAPKAAEQGPSPGDSPAYSPDDDVADQSADTDSAASPLDVGGGGLHVAVFLLSAVIVLAN</sequence>
<organism evidence="12 13">
    <name type="scientific">Trapa incisa</name>
    <dbReference type="NCBI Taxonomy" id="236973"/>
    <lineage>
        <taxon>Eukaryota</taxon>
        <taxon>Viridiplantae</taxon>
        <taxon>Streptophyta</taxon>
        <taxon>Embryophyta</taxon>
        <taxon>Tracheophyta</taxon>
        <taxon>Spermatophyta</taxon>
        <taxon>Magnoliopsida</taxon>
        <taxon>eudicotyledons</taxon>
        <taxon>Gunneridae</taxon>
        <taxon>Pentapetalae</taxon>
        <taxon>rosids</taxon>
        <taxon>malvids</taxon>
        <taxon>Myrtales</taxon>
        <taxon>Lythraceae</taxon>
        <taxon>Trapa</taxon>
    </lineage>
</organism>
<keyword evidence="8" id="KW-0449">Lipoprotein</keyword>
<dbReference type="InterPro" id="IPR033254">
    <property type="entry name" value="Plant_FLA"/>
</dbReference>
<feature type="region of interest" description="Disordered" evidence="9">
    <location>
        <begin position="349"/>
        <end position="397"/>
    </location>
</feature>
<dbReference type="Gene3D" id="2.30.180.10">
    <property type="entry name" value="FAS1 domain"/>
    <property type="match status" value="2"/>
</dbReference>
<dbReference type="InterPro" id="IPR000782">
    <property type="entry name" value="FAS1_domain"/>
</dbReference>
<keyword evidence="3" id="KW-1003">Cell membrane</keyword>
<keyword evidence="6" id="KW-0654">Proteoglycan</keyword>
<evidence type="ECO:0000259" key="11">
    <source>
        <dbReference type="PROSITE" id="PS50213"/>
    </source>
</evidence>
<evidence type="ECO:0000256" key="2">
    <source>
        <dbReference type="ARBA" id="ARBA00007843"/>
    </source>
</evidence>
<protein>
    <recommendedName>
        <fullName evidence="11">FAS1 domain-containing protein</fullName>
    </recommendedName>
</protein>
<feature type="signal peptide" evidence="10">
    <location>
        <begin position="1"/>
        <end position="28"/>
    </location>
</feature>
<evidence type="ECO:0000256" key="6">
    <source>
        <dbReference type="ARBA" id="ARBA00022974"/>
    </source>
</evidence>
<dbReference type="GO" id="GO:0098552">
    <property type="term" value="C:side of membrane"/>
    <property type="evidence" value="ECO:0007669"/>
    <property type="project" value="UniProtKB-KW"/>
</dbReference>
<comment type="similarity">
    <text evidence="2">Belongs to the fasciclin-like AGP family.</text>
</comment>
<feature type="domain" description="FAS1" evidence="11">
    <location>
        <begin position="198"/>
        <end position="339"/>
    </location>
</feature>
<dbReference type="AlphaFoldDB" id="A0AAN7JQ93"/>
<proteinExistence type="inferred from homology"/>
<evidence type="ECO:0000313" key="12">
    <source>
        <dbReference type="EMBL" id="KAK4751570.1"/>
    </source>
</evidence>
<dbReference type="Proteomes" id="UP001345219">
    <property type="component" value="Chromosome 4"/>
</dbReference>
<evidence type="ECO:0000256" key="5">
    <source>
        <dbReference type="ARBA" id="ARBA00022729"/>
    </source>
</evidence>
<keyword evidence="4" id="KW-0336">GPI-anchor</keyword>
<evidence type="ECO:0000256" key="10">
    <source>
        <dbReference type="SAM" id="SignalP"/>
    </source>
</evidence>
<dbReference type="PANTHER" id="PTHR32382">
    <property type="entry name" value="FASCICLIN-LIKE ARABINOGALACTAN PROTEIN"/>
    <property type="match status" value="1"/>
</dbReference>
<evidence type="ECO:0000256" key="8">
    <source>
        <dbReference type="ARBA" id="ARBA00023288"/>
    </source>
</evidence>
<evidence type="ECO:0000256" key="3">
    <source>
        <dbReference type="ARBA" id="ARBA00022475"/>
    </source>
</evidence>
<dbReference type="PANTHER" id="PTHR32382:SF4">
    <property type="entry name" value="FASCICLIN-LIKE ARABINOGALACTAN PROTEIN 1"/>
    <property type="match status" value="1"/>
</dbReference>
<evidence type="ECO:0000256" key="7">
    <source>
        <dbReference type="ARBA" id="ARBA00023136"/>
    </source>
</evidence>
<gene>
    <name evidence="12" type="ORF">SAY87_005052</name>
</gene>
<keyword evidence="5 10" id="KW-0732">Signal</keyword>
<dbReference type="GO" id="GO:0048367">
    <property type="term" value="P:shoot system development"/>
    <property type="evidence" value="ECO:0007669"/>
    <property type="project" value="TreeGrafter"/>
</dbReference>
<reference evidence="12 13" key="1">
    <citation type="journal article" date="2023" name="Hortic Res">
        <title>Pangenome of water caltrop reveals structural variations and asymmetric subgenome divergence after allopolyploidization.</title>
        <authorList>
            <person name="Zhang X."/>
            <person name="Chen Y."/>
            <person name="Wang L."/>
            <person name="Yuan Y."/>
            <person name="Fang M."/>
            <person name="Shi L."/>
            <person name="Lu R."/>
            <person name="Comes H.P."/>
            <person name="Ma Y."/>
            <person name="Chen Y."/>
            <person name="Huang G."/>
            <person name="Zhou Y."/>
            <person name="Zheng Z."/>
            <person name="Qiu Y."/>
        </authorList>
    </citation>
    <scope>NUCLEOTIDE SEQUENCE [LARGE SCALE GENOMIC DNA]</scope>
    <source>
        <tissue evidence="12">Roots</tissue>
    </source>
</reference>
<dbReference type="Pfam" id="PF02469">
    <property type="entry name" value="Fasciclin"/>
    <property type="match status" value="1"/>
</dbReference>
<dbReference type="GO" id="GO:0005886">
    <property type="term" value="C:plasma membrane"/>
    <property type="evidence" value="ECO:0007669"/>
    <property type="project" value="UniProtKB-SubCell"/>
</dbReference>
<keyword evidence="6" id="KW-0325">Glycoprotein</keyword>
<comment type="caution">
    <text evidence="12">The sequence shown here is derived from an EMBL/GenBank/DDBJ whole genome shotgun (WGS) entry which is preliminary data.</text>
</comment>
<name>A0AAN7JQ93_9MYRT</name>
<evidence type="ECO:0000313" key="13">
    <source>
        <dbReference type="Proteomes" id="UP001345219"/>
    </source>
</evidence>
<feature type="compositionally biased region" description="Low complexity" evidence="9">
    <location>
        <begin position="386"/>
        <end position="396"/>
    </location>
</feature>
<dbReference type="SUPFAM" id="SSF82153">
    <property type="entry name" value="FAS1 domain"/>
    <property type="match status" value="2"/>
</dbReference>
<dbReference type="InterPro" id="IPR036378">
    <property type="entry name" value="FAS1_dom_sf"/>
</dbReference>
<dbReference type="EMBL" id="JAXIOK010000017">
    <property type="protein sequence ID" value="KAK4751570.1"/>
    <property type="molecule type" value="Genomic_DNA"/>
</dbReference>
<comment type="subcellular location">
    <subcellularLocation>
        <location evidence="1">Cell membrane</location>
        <topology evidence="1">Lipid-anchor</topology>
        <topology evidence="1">GPI-anchor</topology>
    </subcellularLocation>
</comment>
<dbReference type="SMART" id="SM00554">
    <property type="entry name" value="FAS1"/>
    <property type="match status" value="1"/>
</dbReference>
<keyword evidence="13" id="KW-1185">Reference proteome</keyword>
<evidence type="ECO:0000256" key="9">
    <source>
        <dbReference type="SAM" id="MobiDB-lite"/>
    </source>
</evidence>
<keyword evidence="7" id="KW-0472">Membrane</keyword>